<dbReference type="PANTHER" id="PTHR15921:SF12">
    <property type="entry name" value="POLYADENYLATION AND CLEAVAGE FACTOR HOMOLOG 4"/>
    <property type="match status" value="1"/>
</dbReference>
<dbReference type="GO" id="GO:0005737">
    <property type="term" value="C:cytoplasm"/>
    <property type="evidence" value="ECO:0007669"/>
    <property type="project" value="TreeGrafter"/>
</dbReference>
<feature type="region of interest" description="Disordered" evidence="2">
    <location>
        <begin position="391"/>
        <end position="413"/>
    </location>
</feature>
<dbReference type="PROSITE" id="PS51391">
    <property type="entry name" value="CID"/>
    <property type="match status" value="1"/>
</dbReference>
<dbReference type="PROSITE" id="PS00028">
    <property type="entry name" value="ZINC_FINGER_C2H2_1"/>
    <property type="match status" value="1"/>
</dbReference>
<name>A0AAW1XHT3_RUBAR</name>
<reference evidence="4 5" key="1">
    <citation type="journal article" date="2023" name="G3 (Bethesda)">
        <title>A chromosome-length genome assembly and annotation of blackberry (Rubus argutus, cv. 'Hillquist').</title>
        <authorList>
            <person name="Bruna T."/>
            <person name="Aryal R."/>
            <person name="Dudchenko O."/>
            <person name="Sargent D.J."/>
            <person name="Mead D."/>
            <person name="Buti M."/>
            <person name="Cavallini A."/>
            <person name="Hytonen T."/>
            <person name="Andres J."/>
            <person name="Pham M."/>
            <person name="Weisz D."/>
            <person name="Mascagni F."/>
            <person name="Usai G."/>
            <person name="Natali L."/>
            <person name="Bassil N."/>
            <person name="Fernandez G.E."/>
            <person name="Lomsadze A."/>
            <person name="Armour M."/>
            <person name="Olukolu B."/>
            <person name="Poorten T."/>
            <person name="Britton C."/>
            <person name="Davik J."/>
            <person name="Ashrafi H."/>
            <person name="Aiden E.L."/>
            <person name="Borodovsky M."/>
            <person name="Worthington M."/>
        </authorList>
    </citation>
    <scope>NUCLEOTIDE SEQUENCE [LARGE SCALE GENOMIC DNA]</scope>
    <source>
        <strain evidence="4">PI 553951</strain>
    </source>
</reference>
<evidence type="ECO:0000313" key="4">
    <source>
        <dbReference type="EMBL" id="KAK9936097.1"/>
    </source>
</evidence>
<dbReference type="PANTHER" id="PTHR15921">
    <property type="entry name" value="PRE-MRNA CLEAVAGE COMPLEX II"/>
    <property type="match status" value="1"/>
</dbReference>
<organism evidence="4 5">
    <name type="scientific">Rubus argutus</name>
    <name type="common">Southern blackberry</name>
    <dbReference type="NCBI Taxonomy" id="59490"/>
    <lineage>
        <taxon>Eukaryota</taxon>
        <taxon>Viridiplantae</taxon>
        <taxon>Streptophyta</taxon>
        <taxon>Embryophyta</taxon>
        <taxon>Tracheophyta</taxon>
        <taxon>Spermatophyta</taxon>
        <taxon>Magnoliopsida</taxon>
        <taxon>eudicotyledons</taxon>
        <taxon>Gunneridae</taxon>
        <taxon>Pentapetalae</taxon>
        <taxon>rosids</taxon>
        <taxon>fabids</taxon>
        <taxon>Rosales</taxon>
        <taxon>Rosaceae</taxon>
        <taxon>Rosoideae</taxon>
        <taxon>Rosoideae incertae sedis</taxon>
        <taxon>Rubus</taxon>
    </lineage>
</organism>
<dbReference type="Gene3D" id="1.25.40.90">
    <property type="match status" value="1"/>
</dbReference>
<evidence type="ECO:0000256" key="1">
    <source>
        <dbReference type="ARBA" id="ARBA00022664"/>
    </source>
</evidence>
<dbReference type="InterPro" id="IPR045154">
    <property type="entry name" value="PCF11-like"/>
</dbReference>
<evidence type="ECO:0000256" key="2">
    <source>
        <dbReference type="SAM" id="MobiDB-lite"/>
    </source>
</evidence>
<dbReference type="GO" id="GO:0006369">
    <property type="term" value="P:termination of RNA polymerase II transcription"/>
    <property type="evidence" value="ECO:0007669"/>
    <property type="project" value="InterPro"/>
</dbReference>
<feature type="domain" description="CID" evidence="3">
    <location>
        <begin position="64"/>
        <end position="192"/>
    </location>
</feature>
<comment type="caution">
    <text evidence="4">The sequence shown here is derived from an EMBL/GenBank/DDBJ whole genome shotgun (WGS) entry which is preliminary data.</text>
</comment>
<dbReference type="FunFam" id="1.25.40.90:FF:000023">
    <property type="entry name" value="polyadenylation and cleavage factor homolog 4"/>
    <property type="match status" value="1"/>
</dbReference>
<dbReference type="GO" id="GO:0003729">
    <property type="term" value="F:mRNA binding"/>
    <property type="evidence" value="ECO:0007669"/>
    <property type="project" value="InterPro"/>
</dbReference>
<dbReference type="InterPro" id="IPR006569">
    <property type="entry name" value="CID_dom"/>
</dbReference>
<dbReference type="GO" id="GO:0005849">
    <property type="term" value="C:mRNA cleavage factor complex"/>
    <property type="evidence" value="ECO:0007669"/>
    <property type="project" value="TreeGrafter"/>
</dbReference>
<dbReference type="GO" id="GO:0031124">
    <property type="term" value="P:mRNA 3'-end processing"/>
    <property type="evidence" value="ECO:0007669"/>
    <property type="project" value="InterPro"/>
</dbReference>
<dbReference type="InterPro" id="IPR008942">
    <property type="entry name" value="ENTH_VHS"/>
</dbReference>
<dbReference type="AlphaFoldDB" id="A0AAW1XHT3"/>
<keyword evidence="5" id="KW-1185">Reference proteome</keyword>
<dbReference type="InterPro" id="IPR013087">
    <property type="entry name" value="Znf_C2H2_type"/>
</dbReference>
<accession>A0AAW1XHT3</accession>
<evidence type="ECO:0000259" key="3">
    <source>
        <dbReference type="PROSITE" id="PS51391"/>
    </source>
</evidence>
<evidence type="ECO:0000313" key="5">
    <source>
        <dbReference type="Proteomes" id="UP001457282"/>
    </source>
</evidence>
<dbReference type="GO" id="GO:0000993">
    <property type="term" value="F:RNA polymerase II complex binding"/>
    <property type="evidence" value="ECO:0007669"/>
    <property type="project" value="InterPro"/>
</dbReference>
<feature type="region of interest" description="Disordered" evidence="2">
    <location>
        <begin position="192"/>
        <end position="216"/>
    </location>
</feature>
<gene>
    <name evidence="4" type="ORF">M0R45_012958</name>
</gene>
<dbReference type="Pfam" id="PF04818">
    <property type="entry name" value="CID"/>
    <property type="match status" value="1"/>
</dbReference>
<dbReference type="EMBL" id="JBEDUW010000003">
    <property type="protein sequence ID" value="KAK9936097.1"/>
    <property type="molecule type" value="Genomic_DNA"/>
</dbReference>
<sequence>MDSEKLMLSRDNPRTLAFPATKAMPNDLAQKPPPTPILDRYRALLKQRDDDLRVSPEDDVSPPSTEEIVHLYEMVLSELIFNSKPIITDLTIIAGEQRDHGKGIADAICARILEVPVEHKLPSLYLLDSIVKNIGRDYVKYFSSRLPEVFCEAYRQVHPNQHSAMRHLFGTWSTVFPPAVLHRIEAQLQFSPQVNQQSSGLPPLRTSESPRPAHGIHVNPKYLRQLENSNVDSVGSKRLSSTGTMSHTDFSLGSSRMQPSSTVRLARSSSPSNIGLEEFSVENSPKRFVERASPSNSVYDYRAIRDEEPNERRRKHYLDGSQNRLNNGLEHQRPRALIDAYGKDSGDRSLNDKPLHVGRLGVNGLDHKATSMSWQNTEEEEFDWENVGPSLTEHTRSNDFLPSTVPPSRSYRARPGLGTLNASSLDSDIGSTWSSQAYLPSSEQSSVVSEDPVPPLSFSRGFMGRFQSEINHNQGSRHPQEAWNMPFHPSQPSQTLLNAKEIGRNFQMPGISPGGEKVSTDVDARLHGPINVASRMGSGADFVNADSLSVIPVSVGLRPPVNVHTSHPPPAHPIFPLQNQRSHYGFINSIDTVKNPGPYKSLYMPEQQLDGYENKELGLAKLTQLTSQNARLIPVNQRNQAQVSPFQPQFLPRQEPRENYFSSAETSVPPYSVVPRGYNLQGQGGTGSVIANPVPRLQLGLPTHYTPNNALHHLRGEALPPLPPGPPPPAQGVFPVQKAGPVVSSNQQGSSYTGLISSLMAQGVISLTSQSALQDSVGVEFNADLLKVRHESAITALYYDLPRQCTTCGLRFKCQEEHSSHMDWHVTKNRMSKNRKQKPSRKWFVTTSMWLSGAEALGTDAVPGFFAC</sequence>
<feature type="region of interest" description="Disordered" evidence="2">
    <location>
        <begin position="233"/>
        <end position="261"/>
    </location>
</feature>
<dbReference type="SMART" id="SM00582">
    <property type="entry name" value="RPR"/>
    <property type="match status" value="1"/>
</dbReference>
<proteinExistence type="predicted"/>
<keyword evidence="1" id="KW-0507">mRNA processing</keyword>
<dbReference type="SUPFAM" id="SSF48464">
    <property type="entry name" value="ENTH/VHS domain"/>
    <property type="match status" value="1"/>
</dbReference>
<dbReference type="CDD" id="cd16982">
    <property type="entry name" value="CID_Pcf11"/>
    <property type="match status" value="1"/>
</dbReference>
<protein>
    <recommendedName>
        <fullName evidence="3">CID domain-containing protein</fullName>
    </recommendedName>
</protein>
<dbReference type="Proteomes" id="UP001457282">
    <property type="component" value="Unassembled WGS sequence"/>
</dbReference>
<dbReference type="InterPro" id="IPR047415">
    <property type="entry name" value="Pcf11_CID"/>
</dbReference>